<dbReference type="SMART" id="SM00409">
    <property type="entry name" value="IG"/>
    <property type="match status" value="1"/>
</dbReference>
<sequence>MEMSFEALSMLLCVHLSLVSGQANTVIQTPSILDIWEKETAVINCTYTNVAYNYFPWYKKDGRKGFTLLTDIRSNVNRKTEGRFTVILDKNAKLVSLHITAAHAEDSALYLCASSAQCFAGTYSLNANMKQGLQ</sequence>
<gene>
    <name evidence="10" type="primary">AABR07017902.3</name>
    <name evidence="10" type="ORF">PHOROB_LOCUS11389</name>
</gene>
<evidence type="ECO:0000256" key="1">
    <source>
        <dbReference type="ARBA" id="ARBA00022729"/>
    </source>
</evidence>
<keyword evidence="5" id="KW-0393">Immunoglobulin domain</keyword>
<keyword evidence="4" id="KW-0675">Receptor</keyword>
<dbReference type="GO" id="GO:0002250">
    <property type="term" value="P:adaptive immune response"/>
    <property type="evidence" value="ECO:0007669"/>
    <property type="project" value="UniProtKB-KW"/>
</dbReference>
<feature type="domain" description="Immunoglobulin V-set" evidence="8">
    <location>
        <begin position="40"/>
        <end position="114"/>
    </location>
</feature>
<dbReference type="Pfam" id="PF07686">
    <property type="entry name" value="V-set"/>
    <property type="match status" value="1"/>
</dbReference>
<evidence type="ECO:0000313" key="10">
    <source>
        <dbReference type="EMBL" id="CAH6833711.1"/>
    </source>
</evidence>
<feature type="chain" id="PRO_5043796202" evidence="7">
    <location>
        <begin position="22"/>
        <end position="134"/>
    </location>
</feature>
<feature type="domain" description="Immunoglobulin" evidence="9">
    <location>
        <begin position="30"/>
        <end position="128"/>
    </location>
</feature>
<dbReference type="InterPro" id="IPR051006">
    <property type="entry name" value="TCR_variable_domain"/>
</dbReference>
<keyword evidence="6" id="KW-1279">T cell receptor</keyword>
<dbReference type="InterPro" id="IPR013783">
    <property type="entry name" value="Ig-like_fold"/>
</dbReference>
<name>A0AAU9ZQ12_PHORO</name>
<dbReference type="PANTHER" id="PTHR19343:SF14">
    <property type="entry name" value="IG-LIKE DOMAIN-CONTAINING PROTEIN-RELATED"/>
    <property type="match status" value="1"/>
</dbReference>
<dbReference type="Proteomes" id="UP001152836">
    <property type="component" value="Unassembled WGS sequence"/>
</dbReference>
<dbReference type="GO" id="GO:0042605">
    <property type="term" value="F:peptide antigen binding"/>
    <property type="evidence" value="ECO:0007669"/>
    <property type="project" value="TreeGrafter"/>
</dbReference>
<evidence type="ECO:0000259" key="8">
    <source>
        <dbReference type="SMART" id="SM00406"/>
    </source>
</evidence>
<keyword evidence="11" id="KW-1185">Reference proteome</keyword>
<dbReference type="InterPro" id="IPR003599">
    <property type="entry name" value="Ig_sub"/>
</dbReference>
<protein>
    <submittedName>
        <fullName evidence="10">AABR07017902.3 protein</fullName>
    </submittedName>
</protein>
<dbReference type="SMART" id="SM00406">
    <property type="entry name" value="IGv"/>
    <property type="match status" value="1"/>
</dbReference>
<dbReference type="GO" id="GO:0042101">
    <property type="term" value="C:T cell receptor complex"/>
    <property type="evidence" value="ECO:0007669"/>
    <property type="project" value="UniProtKB-KW"/>
</dbReference>
<evidence type="ECO:0000259" key="9">
    <source>
        <dbReference type="SMART" id="SM00409"/>
    </source>
</evidence>
<evidence type="ECO:0000256" key="5">
    <source>
        <dbReference type="ARBA" id="ARBA00023319"/>
    </source>
</evidence>
<dbReference type="Gene3D" id="2.60.40.10">
    <property type="entry name" value="Immunoglobulins"/>
    <property type="match status" value="1"/>
</dbReference>
<comment type="caution">
    <text evidence="10">The sequence shown here is derived from an EMBL/GenBank/DDBJ whole genome shotgun (WGS) entry which is preliminary data.</text>
</comment>
<evidence type="ECO:0000256" key="6">
    <source>
        <dbReference type="ARBA" id="ARBA00043266"/>
    </source>
</evidence>
<proteinExistence type="predicted"/>
<evidence type="ECO:0000313" key="11">
    <source>
        <dbReference type="Proteomes" id="UP001152836"/>
    </source>
</evidence>
<keyword evidence="3" id="KW-1064">Adaptive immunity</keyword>
<keyword evidence="2" id="KW-0391">Immunity</keyword>
<evidence type="ECO:0000256" key="2">
    <source>
        <dbReference type="ARBA" id="ARBA00022859"/>
    </source>
</evidence>
<reference evidence="10" key="1">
    <citation type="submission" date="2022-06" db="EMBL/GenBank/DDBJ databases">
        <authorList>
            <person name="Andreotti S."/>
            <person name="Wyler E."/>
        </authorList>
    </citation>
    <scope>NUCLEOTIDE SEQUENCE</scope>
</reference>
<evidence type="ECO:0000256" key="4">
    <source>
        <dbReference type="ARBA" id="ARBA00023170"/>
    </source>
</evidence>
<dbReference type="PANTHER" id="PTHR19343">
    <property type="entry name" value="T CELL RECEPTOR ALPHA VARIABLE 1-2"/>
    <property type="match status" value="1"/>
</dbReference>
<dbReference type="SUPFAM" id="SSF48726">
    <property type="entry name" value="Immunoglobulin"/>
    <property type="match status" value="1"/>
</dbReference>
<keyword evidence="1 7" id="KW-0732">Signal</keyword>
<dbReference type="InterPro" id="IPR036179">
    <property type="entry name" value="Ig-like_dom_sf"/>
</dbReference>
<evidence type="ECO:0000256" key="3">
    <source>
        <dbReference type="ARBA" id="ARBA00023130"/>
    </source>
</evidence>
<organism evidence="10 11">
    <name type="scientific">Phodopus roborovskii</name>
    <name type="common">Roborovski's desert hamster</name>
    <name type="synonym">Cricetulus roborovskii</name>
    <dbReference type="NCBI Taxonomy" id="109678"/>
    <lineage>
        <taxon>Eukaryota</taxon>
        <taxon>Metazoa</taxon>
        <taxon>Chordata</taxon>
        <taxon>Craniata</taxon>
        <taxon>Vertebrata</taxon>
        <taxon>Euteleostomi</taxon>
        <taxon>Mammalia</taxon>
        <taxon>Eutheria</taxon>
        <taxon>Euarchontoglires</taxon>
        <taxon>Glires</taxon>
        <taxon>Rodentia</taxon>
        <taxon>Myomorpha</taxon>
        <taxon>Muroidea</taxon>
        <taxon>Cricetidae</taxon>
        <taxon>Cricetinae</taxon>
        <taxon>Phodopus</taxon>
    </lineage>
</organism>
<evidence type="ECO:0000256" key="7">
    <source>
        <dbReference type="SAM" id="SignalP"/>
    </source>
</evidence>
<dbReference type="InterPro" id="IPR013106">
    <property type="entry name" value="Ig_V-set"/>
</dbReference>
<accession>A0AAU9ZQ12</accession>
<dbReference type="AlphaFoldDB" id="A0AAU9ZQ12"/>
<dbReference type="EMBL" id="CALSGD010001495">
    <property type="protein sequence ID" value="CAH6833711.1"/>
    <property type="molecule type" value="Genomic_DNA"/>
</dbReference>
<feature type="signal peptide" evidence="7">
    <location>
        <begin position="1"/>
        <end position="21"/>
    </location>
</feature>